<evidence type="ECO:0000256" key="1">
    <source>
        <dbReference type="SAM" id="Phobius"/>
    </source>
</evidence>
<evidence type="ECO:0000313" key="2">
    <source>
        <dbReference type="EMBL" id="SDR50514.1"/>
    </source>
</evidence>
<keyword evidence="1" id="KW-1133">Transmembrane helix</keyword>
<dbReference type="STRING" id="157910.SAMN05445850_5078"/>
<dbReference type="AlphaFoldDB" id="A0A1H1JKL6"/>
<sequence>MPVDFSKLPPKQPVPDNPPSRLLWTAVFFVIVIAGIFAVLLLWPKGEPTQTPWFWTCLIVYPIGVATFVVLRRYSMYEGRRLDAIAWNDACEQYEKDIFDRASIPVDILASAYRFSNDSEENELGGLLSGSLKLEPQVVPAPDTPPVSARWFTHPDSDERGNKHTNDNIRQRDVLRWVFGELLNDVAEAVGRLPDDLKLSTQLVLSDTAMGDESLQCWNRLWADRKLRSARTSIVTGAMDMMWLDAWLDRISKRQDQEARLVVFVRLYPLLENAPPAGSSEAAIAILLAPQSLTRQFRLTPVAQLHRPTRTDDPSIDVALTNALRWGRVSPTEVKRVWQTGLDAGTAGTATKAWVKVGIAVKPTNIDYMVGLAGDAAPWFAVACASKAASVENAPQLTVTGSVNGSRLCVVRIS</sequence>
<organism evidence="2 3">
    <name type="scientific">Paraburkholderia tuberum</name>
    <dbReference type="NCBI Taxonomy" id="157910"/>
    <lineage>
        <taxon>Bacteria</taxon>
        <taxon>Pseudomonadati</taxon>
        <taxon>Pseudomonadota</taxon>
        <taxon>Betaproteobacteria</taxon>
        <taxon>Burkholderiales</taxon>
        <taxon>Burkholderiaceae</taxon>
        <taxon>Paraburkholderia</taxon>
    </lineage>
</organism>
<keyword evidence="3" id="KW-1185">Reference proteome</keyword>
<gene>
    <name evidence="2" type="ORF">SAMN05445850_5078</name>
</gene>
<feature type="transmembrane region" description="Helical" evidence="1">
    <location>
        <begin position="53"/>
        <end position="71"/>
    </location>
</feature>
<dbReference type="RefSeq" id="WP_143037228.1">
    <property type="nucleotide sequence ID" value="NZ_FNKX01000002.1"/>
</dbReference>
<name>A0A1H1JKL6_9BURK</name>
<evidence type="ECO:0000313" key="3">
    <source>
        <dbReference type="Proteomes" id="UP000199365"/>
    </source>
</evidence>
<dbReference type="EMBL" id="FNKX01000002">
    <property type="protein sequence ID" value="SDR50514.1"/>
    <property type="molecule type" value="Genomic_DNA"/>
</dbReference>
<feature type="transmembrane region" description="Helical" evidence="1">
    <location>
        <begin position="21"/>
        <end position="41"/>
    </location>
</feature>
<accession>A0A1H1JKL6</accession>
<keyword evidence="1" id="KW-0472">Membrane</keyword>
<reference evidence="3" key="1">
    <citation type="submission" date="2016-10" db="EMBL/GenBank/DDBJ databases">
        <authorList>
            <person name="Varghese N."/>
            <person name="Submissions S."/>
        </authorList>
    </citation>
    <scope>NUCLEOTIDE SEQUENCE [LARGE SCALE GENOMIC DNA]</scope>
    <source>
        <strain evidence="3">DUS833</strain>
    </source>
</reference>
<keyword evidence="1" id="KW-0812">Transmembrane</keyword>
<dbReference type="Proteomes" id="UP000199365">
    <property type="component" value="Unassembled WGS sequence"/>
</dbReference>
<protein>
    <submittedName>
        <fullName evidence="2">Uncharacterized protein</fullName>
    </submittedName>
</protein>
<proteinExistence type="predicted"/>